<dbReference type="Proteomes" id="UP001458880">
    <property type="component" value="Unassembled WGS sequence"/>
</dbReference>
<evidence type="ECO:0000256" key="1">
    <source>
        <dbReference type="ARBA" id="ARBA00005679"/>
    </source>
</evidence>
<keyword evidence="3" id="KW-0732">Signal</keyword>
<comment type="caution">
    <text evidence="4">The sequence shown here is derived from an EMBL/GenBank/DDBJ whole genome shotgun (WGS) entry which is preliminary data.</text>
</comment>
<gene>
    <name evidence="4" type="ORF">QE152_g9461</name>
</gene>
<feature type="chain" id="PRO_5043486383" evidence="3">
    <location>
        <begin position="23"/>
        <end position="224"/>
    </location>
</feature>
<feature type="signal peptide" evidence="3">
    <location>
        <begin position="1"/>
        <end position="22"/>
    </location>
</feature>
<dbReference type="EMBL" id="JASPKY010000081">
    <property type="protein sequence ID" value="KAK9738845.1"/>
    <property type="molecule type" value="Genomic_DNA"/>
</dbReference>
<evidence type="ECO:0000256" key="2">
    <source>
        <dbReference type="ARBA" id="ARBA00023180"/>
    </source>
</evidence>
<comment type="similarity">
    <text evidence="1">Belongs to the GILT family.</text>
</comment>
<dbReference type="AlphaFoldDB" id="A0AAW1LX81"/>
<keyword evidence="5" id="KW-1185">Reference proteome</keyword>
<dbReference type="InterPro" id="IPR004911">
    <property type="entry name" value="Interferon-induced_GILT"/>
</dbReference>
<evidence type="ECO:0000313" key="4">
    <source>
        <dbReference type="EMBL" id="KAK9738845.1"/>
    </source>
</evidence>
<dbReference type="Pfam" id="PF03227">
    <property type="entry name" value="GILT"/>
    <property type="match status" value="1"/>
</dbReference>
<dbReference type="PANTHER" id="PTHR13234:SF71">
    <property type="entry name" value="GAMMA-INTERFERON-INDUCIBLE LYSOSOMAL THIOL REDUCTASE-LIKE PROTEIN"/>
    <property type="match status" value="1"/>
</dbReference>
<proteinExistence type="inferred from homology"/>
<reference evidence="4 5" key="1">
    <citation type="journal article" date="2024" name="BMC Genomics">
        <title>De novo assembly and annotation of Popillia japonica's genome with initial clues to its potential as an invasive pest.</title>
        <authorList>
            <person name="Cucini C."/>
            <person name="Boschi S."/>
            <person name="Funari R."/>
            <person name="Cardaioli E."/>
            <person name="Iannotti N."/>
            <person name="Marturano G."/>
            <person name="Paoli F."/>
            <person name="Bruttini M."/>
            <person name="Carapelli A."/>
            <person name="Frati F."/>
            <person name="Nardi F."/>
        </authorList>
    </citation>
    <scope>NUCLEOTIDE SEQUENCE [LARGE SCALE GENOMIC DNA]</scope>
    <source>
        <strain evidence="4">DMR45628</strain>
    </source>
</reference>
<organism evidence="4 5">
    <name type="scientific">Popillia japonica</name>
    <name type="common">Japanese beetle</name>
    <dbReference type="NCBI Taxonomy" id="7064"/>
    <lineage>
        <taxon>Eukaryota</taxon>
        <taxon>Metazoa</taxon>
        <taxon>Ecdysozoa</taxon>
        <taxon>Arthropoda</taxon>
        <taxon>Hexapoda</taxon>
        <taxon>Insecta</taxon>
        <taxon>Pterygota</taxon>
        <taxon>Neoptera</taxon>
        <taxon>Endopterygota</taxon>
        <taxon>Coleoptera</taxon>
        <taxon>Polyphaga</taxon>
        <taxon>Scarabaeiformia</taxon>
        <taxon>Scarabaeidae</taxon>
        <taxon>Rutelinae</taxon>
        <taxon>Popillia</taxon>
    </lineage>
</organism>
<name>A0AAW1LX81_POPJA</name>
<evidence type="ECO:0000256" key="3">
    <source>
        <dbReference type="SAM" id="SignalP"/>
    </source>
</evidence>
<sequence>MNIKYRLVLLIALVLIFWKASSHFNIFESDRQKSESNIGDNTEVIKVSVYYEALCSDSRNFIINQLAPAYEDLHEHIKLDFVPYGKAKTHENDGKITFTCQHGPTECQANKIHACVLDIIPEQRIQLKYVSCMIYDNIVPLEALERCGKELKIDYNPVVDCLNSNRADLLLRTYGIQTDAVTPHITFIPTIEFDGTLNVKLSLVLKDFRNVLCSLYKSKPKGCS</sequence>
<accession>A0AAW1LX81</accession>
<dbReference type="PANTHER" id="PTHR13234">
    <property type="entry name" value="GAMMA-INTERFERON INDUCIBLE LYSOSOMAL THIOL REDUCTASE GILT"/>
    <property type="match status" value="1"/>
</dbReference>
<dbReference type="GO" id="GO:0016671">
    <property type="term" value="F:oxidoreductase activity, acting on a sulfur group of donors, disulfide as acceptor"/>
    <property type="evidence" value="ECO:0007669"/>
    <property type="project" value="InterPro"/>
</dbReference>
<evidence type="ECO:0000313" key="5">
    <source>
        <dbReference type="Proteomes" id="UP001458880"/>
    </source>
</evidence>
<protein>
    <submittedName>
        <fullName evidence="4">Gamma interferon inducible lysosomal thiol reductase (GILT)</fullName>
    </submittedName>
</protein>
<keyword evidence="2" id="KW-0325">Glycoprotein</keyword>